<reference evidence="1" key="1">
    <citation type="submission" date="2013-12" db="EMBL/GenBank/DDBJ databases">
        <title>A Varibaculum cambriense genome reconstructed from a premature infant gut community with otherwise low bacterial novelty that shifts toward anaerobic metabolism during the third week of life.</title>
        <authorList>
            <person name="Brown C.T."/>
            <person name="Sharon I."/>
            <person name="Thomas B.C."/>
            <person name="Castelle C.J."/>
            <person name="Morowitz M.J."/>
            <person name="Banfield J.F."/>
        </authorList>
    </citation>
    <scope>NUCLEOTIDE SEQUENCE</scope>
</reference>
<proteinExistence type="predicted"/>
<comment type="caution">
    <text evidence="1">The sequence shown here is derived from an EMBL/GenBank/DDBJ whole genome shotgun (WGS) entry which is preliminary data.</text>
</comment>
<dbReference type="AlphaFoldDB" id="W1Y743"/>
<protein>
    <submittedName>
        <fullName evidence="1">Uncharacterized protein</fullName>
    </submittedName>
</protein>
<accession>W1Y743</accession>
<feature type="non-terminal residue" evidence="1">
    <location>
        <position position="24"/>
    </location>
</feature>
<organism evidence="1">
    <name type="scientific">human gut metagenome</name>
    <dbReference type="NCBI Taxonomy" id="408170"/>
    <lineage>
        <taxon>unclassified sequences</taxon>
        <taxon>metagenomes</taxon>
        <taxon>organismal metagenomes</taxon>
    </lineage>
</organism>
<gene>
    <name evidence="1" type="ORF">Q604_UNBC08272G0001</name>
</gene>
<dbReference type="EMBL" id="AZMM01008272">
    <property type="protein sequence ID" value="ETJ37505.1"/>
    <property type="molecule type" value="Genomic_DNA"/>
</dbReference>
<sequence>MVLDASTYERIGKVGALWSAPIFN</sequence>
<evidence type="ECO:0000313" key="1">
    <source>
        <dbReference type="EMBL" id="ETJ37505.1"/>
    </source>
</evidence>
<name>W1Y743_9ZZZZ</name>